<sequence length="143" mass="15689">MLQRGLSLTSLVSSMLAMGWFEILLSEYKAAQEKTREEDRFAREKEAEERKEPREKNMTEDDEEVTHLTGTSTKIGIMTGNGIATEEEIVALTGMAEEAVISEGGQEMGETEAGRDVIEAGHTLLLDMVPRGPGVQFGSIRGL</sequence>
<keyword evidence="4" id="KW-1185">Reference proteome</keyword>
<feature type="signal peptide" evidence="2">
    <location>
        <begin position="1"/>
        <end position="17"/>
    </location>
</feature>
<evidence type="ECO:0000313" key="4">
    <source>
        <dbReference type="Proteomes" id="UP001291623"/>
    </source>
</evidence>
<comment type="caution">
    <text evidence="3">The sequence shown here is derived from an EMBL/GenBank/DDBJ whole genome shotgun (WGS) entry which is preliminary data.</text>
</comment>
<feature type="region of interest" description="Disordered" evidence="1">
    <location>
        <begin position="33"/>
        <end position="80"/>
    </location>
</feature>
<evidence type="ECO:0000256" key="1">
    <source>
        <dbReference type="SAM" id="MobiDB-lite"/>
    </source>
</evidence>
<feature type="chain" id="PRO_5042016010" evidence="2">
    <location>
        <begin position="18"/>
        <end position="143"/>
    </location>
</feature>
<dbReference type="AlphaFoldDB" id="A0AAE1S4M7"/>
<protein>
    <submittedName>
        <fullName evidence="3">Uncharacterized protein</fullName>
    </submittedName>
</protein>
<evidence type="ECO:0000313" key="3">
    <source>
        <dbReference type="EMBL" id="KAK4363463.1"/>
    </source>
</evidence>
<dbReference type="Proteomes" id="UP001291623">
    <property type="component" value="Unassembled WGS sequence"/>
</dbReference>
<accession>A0AAE1S4M7</accession>
<evidence type="ECO:0000256" key="2">
    <source>
        <dbReference type="SAM" id="SignalP"/>
    </source>
</evidence>
<organism evidence="3 4">
    <name type="scientific">Anisodus tanguticus</name>
    <dbReference type="NCBI Taxonomy" id="243964"/>
    <lineage>
        <taxon>Eukaryota</taxon>
        <taxon>Viridiplantae</taxon>
        <taxon>Streptophyta</taxon>
        <taxon>Embryophyta</taxon>
        <taxon>Tracheophyta</taxon>
        <taxon>Spermatophyta</taxon>
        <taxon>Magnoliopsida</taxon>
        <taxon>eudicotyledons</taxon>
        <taxon>Gunneridae</taxon>
        <taxon>Pentapetalae</taxon>
        <taxon>asterids</taxon>
        <taxon>lamiids</taxon>
        <taxon>Solanales</taxon>
        <taxon>Solanaceae</taxon>
        <taxon>Solanoideae</taxon>
        <taxon>Hyoscyameae</taxon>
        <taxon>Anisodus</taxon>
    </lineage>
</organism>
<feature type="compositionally biased region" description="Basic and acidic residues" evidence="1">
    <location>
        <begin position="33"/>
        <end position="59"/>
    </location>
</feature>
<gene>
    <name evidence="3" type="ORF">RND71_018704</name>
</gene>
<dbReference type="EMBL" id="JAVYJV010000009">
    <property type="protein sequence ID" value="KAK4363463.1"/>
    <property type="molecule type" value="Genomic_DNA"/>
</dbReference>
<keyword evidence="2" id="KW-0732">Signal</keyword>
<reference evidence="3" key="1">
    <citation type="submission" date="2023-12" db="EMBL/GenBank/DDBJ databases">
        <title>Genome assembly of Anisodus tanguticus.</title>
        <authorList>
            <person name="Wang Y.-J."/>
        </authorList>
    </citation>
    <scope>NUCLEOTIDE SEQUENCE</scope>
    <source>
        <strain evidence="3">KB-2021</strain>
        <tissue evidence="3">Leaf</tissue>
    </source>
</reference>
<proteinExistence type="predicted"/>
<name>A0AAE1S4M7_9SOLA</name>